<feature type="region of interest" description="Disordered" evidence="1">
    <location>
        <begin position="74"/>
        <end position="111"/>
    </location>
</feature>
<reference evidence="2" key="1">
    <citation type="submission" date="2016-04" db="EMBL/GenBank/DDBJ databases">
        <authorList>
            <person name="Nguyen H.D."/>
            <person name="Samba Siva P."/>
            <person name="Cullis J."/>
            <person name="Levesque C.A."/>
            <person name="Hambleton S."/>
        </authorList>
    </citation>
    <scope>NUCLEOTIDE SEQUENCE</scope>
    <source>
        <strain evidence="2">DAOMC 236416</strain>
    </source>
</reference>
<feature type="compositionally biased region" description="Polar residues" evidence="1">
    <location>
        <begin position="92"/>
        <end position="101"/>
    </location>
</feature>
<proteinExistence type="predicted"/>
<name>A0A177TI74_9BASI</name>
<sequence length="262" mass="27627">MLQASSAGSPAPAKALSLPAALIHSKHPRLLLHEFHLLAQLLYKSHAQLRSAKWVQSVRALRKCGKRIFGEVADDEDRSKKRRRIDDKKEGSSSGKNTARQSKAEILTGGGGGGGGGGGVFGKVQIRANAIALAPDKNASNAGDSSTSSTPATAGIIRLRPAEIPANAAIWQRLPRQGRHGSGGDKGGDLRASVDDLVSLLRHLVERCNTSYAVISAHLRTPPAPTFAPLATALLGICAQCGSTATSWADDLERIDWNAVRN</sequence>
<evidence type="ECO:0000313" key="3">
    <source>
        <dbReference type="Proteomes" id="UP000077521"/>
    </source>
</evidence>
<dbReference type="EMBL" id="LWDF02000529">
    <property type="protein sequence ID" value="KAE8245195.1"/>
    <property type="molecule type" value="Genomic_DNA"/>
</dbReference>
<protein>
    <submittedName>
        <fullName evidence="2">Uncharacterized protein</fullName>
    </submittedName>
</protein>
<gene>
    <name evidence="2" type="ORF">A4X13_0g6040</name>
</gene>
<evidence type="ECO:0000313" key="2">
    <source>
        <dbReference type="EMBL" id="KAE8245195.1"/>
    </source>
</evidence>
<keyword evidence="3" id="KW-1185">Reference proteome</keyword>
<evidence type="ECO:0000256" key="1">
    <source>
        <dbReference type="SAM" id="MobiDB-lite"/>
    </source>
</evidence>
<organism evidence="2 3">
    <name type="scientific">Tilletia indica</name>
    <dbReference type="NCBI Taxonomy" id="43049"/>
    <lineage>
        <taxon>Eukaryota</taxon>
        <taxon>Fungi</taxon>
        <taxon>Dikarya</taxon>
        <taxon>Basidiomycota</taxon>
        <taxon>Ustilaginomycotina</taxon>
        <taxon>Exobasidiomycetes</taxon>
        <taxon>Tilletiales</taxon>
        <taxon>Tilletiaceae</taxon>
        <taxon>Tilletia</taxon>
    </lineage>
</organism>
<comment type="caution">
    <text evidence="2">The sequence shown here is derived from an EMBL/GenBank/DDBJ whole genome shotgun (WGS) entry which is preliminary data.</text>
</comment>
<accession>A0A177TI74</accession>
<dbReference type="AlphaFoldDB" id="A0A177TI74"/>
<reference evidence="2" key="2">
    <citation type="journal article" date="2019" name="IMA Fungus">
        <title>Genome sequencing and comparison of five Tilletia species to identify candidate genes for the detection of regulated species infecting wheat.</title>
        <authorList>
            <person name="Nguyen H.D.T."/>
            <person name="Sultana T."/>
            <person name="Kesanakurti P."/>
            <person name="Hambleton S."/>
        </authorList>
    </citation>
    <scope>NUCLEOTIDE SEQUENCE</scope>
    <source>
        <strain evidence="2">DAOMC 236416</strain>
    </source>
</reference>
<dbReference type="Proteomes" id="UP000077521">
    <property type="component" value="Unassembled WGS sequence"/>
</dbReference>